<name>A0A0R3R9Y7_9BILA</name>
<organism evidence="1">
    <name type="scientific">Brugia timori</name>
    <dbReference type="NCBI Taxonomy" id="42155"/>
    <lineage>
        <taxon>Eukaryota</taxon>
        <taxon>Metazoa</taxon>
        <taxon>Ecdysozoa</taxon>
        <taxon>Nematoda</taxon>
        <taxon>Chromadorea</taxon>
        <taxon>Rhabditida</taxon>
        <taxon>Spirurina</taxon>
        <taxon>Spiruromorpha</taxon>
        <taxon>Filarioidea</taxon>
        <taxon>Onchocercidae</taxon>
        <taxon>Brugia</taxon>
    </lineage>
</organism>
<reference evidence="1" key="1">
    <citation type="submission" date="2017-02" db="UniProtKB">
        <authorList>
            <consortium name="WormBaseParasite"/>
        </authorList>
    </citation>
    <scope>IDENTIFICATION</scope>
</reference>
<dbReference type="AlphaFoldDB" id="A0A0R3R9Y7"/>
<proteinExistence type="predicted"/>
<protein>
    <submittedName>
        <fullName evidence="1">Deacetylase sirtuin-type domain-containing protein</fullName>
    </submittedName>
</protein>
<evidence type="ECO:0000313" key="1">
    <source>
        <dbReference type="WBParaSite" id="BTMF_0001685001-mRNA-1"/>
    </source>
</evidence>
<dbReference type="STRING" id="42155.A0A0R3R9Y7"/>
<sequence>LVVRKKIINGQLNEWSIMRKSRMAALDGRDLKWIKVAETKGCHLMTVGAGSSIDPCHYFCVAIKKSVW</sequence>
<accession>A0A0R3R9Y7</accession>
<dbReference type="WBParaSite" id="BTMF_0001685001-mRNA-1">
    <property type="protein sequence ID" value="BTMF_0001685001-mRNA-1"/>
    <property type="gene ID" value="BTMF_0001685001"/>
</dbReference>